<keyword evidence="6" id="KW-0560">Oxidoreductase</keyword>
<gene>
    <name evidence="12" type="ORF">Dpo_2c05580</name>
</gene>
<dbReference type="EMBL" id="APJX01000002">
    <property type="protein sequence ID" value="EMS80853.1"/>
    <property type="molecule type" value="Genomic_DNA"/>
</dbReference>
<dbReference type="CDD" id="cd12920">
    <property type="entry name" value="VKOR_3"/>
    <property type="match status" value="1"/>
</dbReference>
<dbReference type="SUPFAM" id="SSF52833">
    <property type="entry name" value="Thioredoxin-like"/>
    <property type="match status" value="1"/>
</dbReference>
<sequence>MRLCLMKWQVVGTKKAITKPLPFPVYFWTVFSVAAAGLLNMVYSSISHYRIHTDMLYVSLCAVSESINCDTVSQSMYSIFLGVPVPVWGVLGYGFFLILLSFAYHLKARPHRIWRLLFLIALFFSVYSLILAYILKFQIKAYCIVCMAGYGINFMLLFLVWIIRRRFPEKGFWSSLKKDILFLWRPWKKKTTVLVFFLLAVLILPVVFPSYWSFSLPEISTDVPTGITEDGDPWIGAQDPELVIIEYSDYMCFQCRKLHMYLRQIIAANPDKIRLVHRHFPMDPQFNPTLTGSFHPASGKLAVAAAYAVLEDRFWQMNDLLYDIPKDIKSLDIRELAQKSGVSFEGLATAPGIRQVNYKIKWDVLKGIELGVTGTPAYEIDGELFQGRIPMAVIKKVISE</sequence>
<keyword evidence="4" id="KW-0874">Quinone</keyword>
<evidence type="ECO:0000256" key="10">
    <source>
        <dbReference type="SAM" id="Phobius"/>
    </source>
</evidence>
<keyword evidence="7 10" id="KW-0472">Membrane</keyword>
<dbReference type="SMART" id="SM00756">
    <property type="entry name" value="VKc"/>
    <property type="match status" value="1"/>
</dbReference>
<dbReference type="Pfam" id="PF01323">
    <property type="entry name" value="DSBA"/>
    <property type="match status" value="1"/>
</dbReference>
<feature type="transmembrane region" description="Helical" evidence="10">
    <location>
        <begin position="85"/>
        <end position="104"/>
    </location>
</feature>
<feature type="transmembrane region" description="Helical" evidence="10">
    <location>
        <begin position="116"/>
        <end position="135"/>
    </location>
</feature>
<evidence type="ECO:0000256" key="1">
    <source>
        <dbReference type="ARBA" id="ARBA00004141"/>
    </source>
</evidence>
<feature type="transmembrane region" description="Helical" evidence="10">
    <location>
        <begin position="141"/>
        <end position="163"/>
    </location>
</feature>
<dbReference type="AlphaFoldDB" id="S0G0E5"/>
<name>S0G0E5_9BACT</name>
<dbReference type="GO" id="GO:0048038">
    <property type="term" value="F:quinone binding"/>
    <property type="evidence" value="ECO:0007669"/>
    <property type="project" value="UniProtKB-KW"/>
</dbReference>
<dbReference type="Gene3D" id="3.40.30.10">
    <property type="entry name" value="Glutaredoxin"/>
    <property type="match status" value="1"/>
</dbReference>
<evidence type="ECO:0000256" key="4">
    <source>
        <dbReference type="ARBA" id="ARBA00022719"/>
    </source>
</evidence>
<dbReference type="GO" id="GO:0016491">
    <property type="term" value="F:oxidoreductase activity"/>
    <property type="evidence" value="ECO:0007669"/>
    <property type="project" value="UniProtKB-KW"/>
</dbReference>
<dbReference type="InterPro" id="IPR036249">
    <property type="entry name" value="Thioredoxin-like_sf"/>
</dbReference>
<dbReference type="Gene3D" id="1.20.1440.130">
    <property type="entry name" value="VKOR domain"/>
    <property type="match status" value="1"/>
</dbReference>
<evidence type="ECO:0000256" key="5">
    <source>
        <dbReference type="ARBA" id="ARBA00022989"/>
    </source>
</evidence>
<comment type="similarity">
    <text evidence="2">Belongs to the VKOR family.</text>
</comment>
<dbReference type="GO" id="GO:0016020">
    <property type="term" value="C:membrane"/>
    <property type="evidence" value="ECO:0007669"/>
    <property type="project" value="UniProtKB-SubCell"/>
</dbReference>
<dbReference type="InterPro" id="IPR038354">
    <property type="entry name" value="VKOR_sf"/>
</dbReference>
<proteinExistence type="inferred from homology"/>
<evidence type="ECO:0000259" key="11">
    <source>
        <dbReference type="SMART" id="SM00756"/>
    </source>
</evidence>
<evidence type="ECO:0000256" key="3">
    <source>
        <dbReference type="ARBA" id="ARBA00022692"/>
    </source>
</evidence>
<dbReference type="Pfam" id="PF07884">
    <property type="entry name" value="VKOR"/>
    <property type="match status" value="1"/>
</dbReference>
<reference evidence="12 13" key="1">
    <citation type="journal article" date="2013" name="Genome Announc.">
        <title>Draft Genome Sequence of Desulfotignum phosphitoxidans DSM 13687 Strain FiPS-3.</title>
        <authorList>
            <person name="Poehlein A."/>
            <person name="Daniel R."/>
            <person name="Simeonova D.D."/>
        </authorList>
    </citation>
    <scope>NUCLEOTIDE SEQUENCE [LARGE SCALE GENOMIC DNA]</scope>
    <source>
        <strain evidence="12 13">DSM 13687</strain>
    </source>
</reference>
<accession>S0G0E5</accession>
<protein>
    <submittedName>
        <fullName evidence="12">Prepilin-type N-terminal cleavage/methylation domain-containing protein</fullName>
    </submittedName>
</protein>
<dbReference type="InterPro" id="IPR012932">
    <property type="entry name" value="VKOR"/>
</dbReference>
<evidence type="ECO:0000313" key="13">
    <source>
        <dbReference type="Proteomes" id="UP000014216"/>
    </source>
</evidence>
<keyword evidence="9" id="KW-0676">Redox-active center</keyword>
<feature type="transmembrane region" description="Helical" evidence="10">
    <location>
        <begin position="21"/>
        <end position="43"/>
    </location>
</feature>
<evidence type="ECO:0000256" key="7">
    <source>
        <dbReference type="ARBA" id="ARBA00023136"/>
    </source>
</evidence>
<feature type="transmembrane region" description="Helical" evidence="10">
    <location>
        <begin position="193"/>
        <end position="212"/>
    </location>
</feature>
<keyword evidence="5 10" id="KW-1133">Transmembrane helix</keyword>
<evidence type="ECO:0000313" key="12">
    <source>
        <dbReference type="EMBL" id="EMS80853.1"/>
    </source>
</evidence>
<keyword evidence="8" id="KW-1015">Disulfide bond</keyword>
<dbReference type="Proteomes" id="UP000014216">
    <property type="component" value="Unassembled WGS sequence"/>
</dbReference>
<comment type="caution">
    <text evidence="12">The sequence shown here is derived from an EMBL/GenBank/DDBJ whole genome shotgun (WGS) entry which is preliminary data.</text>
</comment>
<evidence type="ECO:0000256" key="8">
    <source>
        <dbReference type="ARBA" id="ARBA00023157"/>
    </source>
</evidence>
<keyword evidence="3 10" id="KW-0812">Transmembrane</keyword>
<evidence type="ECO:0000256" key="6">
    <source>
        <dbReference type="ARBA" id="ARBA00023002"/>
    </source>
</evidence>
<evidence type="ECO:0000256" key="9">
    <source>
        <dbReference type="ARBA" id="ARBA00023284"/>
    </source>
</evidence>
<feature type="domain" description="Vitamin K epoxide reductase" evidence="11">
    <location>
        <begin position="22"/>
        <end position="164"/>
    </location>
</feature>
<dbReference type="InterPro" id="IPR001853">
    <property type="entry name" value="DSBA-like_thioredoxin_dom"/>
</dbReference>
<organism evidence="12 13">
    <name type="scientific">Desulfotignum phosphitoxidans DSM 13687</name>
    <dbReference type="NCBI Taxonomy" id="1286635"/>
    <lineage>
        <taxon>Bacteria</taxon>
        <taxon>Pseudomonadati</taxon>
        <taxon>Thermodesulfobacteriota</taxon>
        <taxon>Desulfobacteria</taxon>
        <taxon>Desulfobacterales</taxon>
        <taxon>Desulfobacteraceae</taxon>
        <taxon>Desulfotignum</taxon>
    </lineage>
</organism>
<evidence type="ECO:0000256" key="2">
    <source>
        <dbReference type="ARBA" id="ARBA00006214"/>
    </source>
</evidence>
<keyword evidence="13" id="KW-1185">Reference proteome</keyword>
<comment type="subcellular location">
    <subcellularLocation>
        <location evidence="1">Membrane</location>
        <topology evidence="1">Multi-pass membrane protein</topology>
    </subcellularLocation>
</comment>